<reference evidence="1 2" key="1">
    <citation type="submission" date="2020-08" db="EMBL/GenBank/DDBJ databases">
        <title>Genomic Encyclopedia of Type Strains, Phase IV (KMG-V): Genome sequencing to study the core and pangenomes of soil and plant-associated prokaryotes.</title>
        <authorList>
            <person name="Whitman W."/>
        </authorList>
    </citation>
    <scope>NUCLEOTIDE SEQUENCE [LARGE SCALE GENOMIC DNA]</scope>
    <source>
        <strain evidence="1 2">SEMIA 4074</strain>
    </source>
</reference>
<dbReference type="EMBL" id="JACIFV010000003">
    <property type="protein sequence ID" value="MBB4191240.1"/>
    <property type="molecule type" value="Genomic_DNA"/>
</dbReference>
<proteinExistence type="predicted"/>
<evidence type="ECO:0000313" key="2">
    <source>
        <dbReference type="Proteomes" id="UP000524492"/>
    </source>
</evidence>
<comment type="caution">
    <text evidence="1">The sequence shown here is derived from an EMBL/GenBank/DDBJ whole genome shotgun (WGS) entry which is preliminary data.</text>
</comment>
<organism evidence="1 2">
    <name type="scientific">Rhizobium aethiopicum</name>
    <dbReference type="NCBI Taxonomy" id="1138170"/>
    <lineage>
        <taxon>Bacteria</taxon>
        <taxon>Pseudomonadati</taxon>
        <taxon>Pseudomonadota</taxon>
        <taxon>Alphaproteobacteria</taxon>
        <taxon>Hyphomicrobiales</taxon>
        <taxon>Rhizobiaceae</taxon>
        <taxon>Rhizobium/Agrobacterium group</taxon>
        <taxon>Rhizobium</taxon>
    </lineage>
</organism>
<gene>
    <name evidence="1" type="ORF">GGD53_001381</name>
</gene>
<dbReference type="AlphaFoldDB" id="A0A7W6Q937"/>
<dbReference type="Proteomes" id="UP000524492">
    <property type="component" value="Unassembled WGS sequence"/>
</dbReference>
<keyword evidence="2" id="KW-1185">Reference proteome</keyword>
<protein>
    <submittedName>
        <fullName evidence="1">Uncharacterized protein</fullName>
    </submittedName>
</protein>
<name>A0A7W6Q937_9HYPH</name>
<evidence type="ECO:0000313" key="1">
    <source>
        <dbReference type="EMBL" id="MBB4191240.1"/>
    </source>
</evidence>
<sequence length="104" mass="11175">MADLAGMAALRALFIAEDDSSFFGLEKTGGNAQQSGFSRSIFAGQDKGFSCRQVKGNVYENEIFTAPCSQIFGGELHASALSSLRLSEGSKNVWFWQCSGMASF</sequence>
<accession>A0A7W6Q937</accession>